<proteinExistence type="predicted"/>
<keyword evidence="2" id="KW-1185">Reference proteome</keyword>
<gene>
    <name evidence="1" type="ORF">K435DRAFT_868981</name>
</gene>
<dbReference type="Proteomes" id="UP000297245">
    <property type="component" value="Unassembled WGS sequence"/>
</dbReference>
<sequence length="414" mass="47907">MATSLEDFPDELLHRIIESLIPYQPSPITIQMHHKPFTRSLDLYPVDSMSLVNRRLRRISIPMLFREVTIRLYLGNAVDEEQFRCLGEAFEHKAHLMPLIRNVSIDYKGLYDRPPILSSKRITGKDPETLLLIDVLSRCTRLEHLDLPREIAFGQGNQLPIIKALNSHPSDKIRLRFIFVKEWSLEDLDGWYLSRPYRNQWMGREREIFAVHHWFSSTPSFFLKTIRLDRAHECDTTPWRMAFASKMYPYSFDIGKRNIGQWSWYQTQENSVVKIDGEWLYNDIKLIFQDDIARGDVETVETLVRTLGEALPHPPDCPWLFVGIDFLSPVGEFLTSDNLIGILVRNMSHAGILNLGKFVCDILTRECSQILEPGSAVEEGSIPGFDSFCKRLKQAMPRLHRVSGETSLGRLVHV</sequence>
<reference evidence="1 2" key="1">
    <citation type="journal article" date="2019" name="Nat. Ecol. Evol.">
        <title>Megaphylogeny resolves global patterns of mushroom evolution.</title>
        <authorList>
            <person name="Varga T."/>
            <person name="Krizsan K."/>
            <person name="Foldi C."/>
            <person name="Dima B."/>
            <person name="Sanchez-Garcia M."/>
            <person name="Sanchez-Ramirez S."/>
            <person name="Szollosi G.J."/>
            <person name="Szarkandi J.G."/>
            <person name="Papp V."/>
            <person name="Albert L."/>
            <person name="Andreopoulos W."/>
            <person name="Angelini C."/>
            <person name="Antonin V."/>
            <person name="Barry K.W."/>
            <person name="Bougher N.L."/>
            <person name="Buchanan P."/>
            <person name="Buyck B."/>
            <person name="Bense V."/>
            <person name="Catcheside P."/>
            <person name="Chovatia M."/>
            <person name="Cooper J."/>
            <person name="Damon W."/>
            <person name="Desjardin D."/>
            <person name="Finy P."/>
            <person name="Geml J."/>
            <person name="Haridas S."/>
            <person name="Hughes K."/>
            <person name="Justo A."/>
            <person name="Karasinski D."/>
            <person name="Kautmanova I."/>
            <person name="Kiss B."/>
            <person name="Kocsube S."/>
            <person name="Kotiranta H."/>
            <person name="LaButti K.M."/>
            <person name="Lechner B.E."/>
            <person name="Liimatainen K."/>
            <person name="Lipzen A."/>
            <person name="Lukacs Z."/>
            <person name="Mihaltcheva S."/>
            <person name="Morgado L.N."/>
            <person name="Niskanen T."/>
            <person name="Noordeloos M.E."/>
            <person name="Ohm R.A."/>
            <person name="Ortiz-Santana B."/>
            <person name="Ovrebo C."/>
            <person name="Racz N."/>
            <person name="Riley R."/>
            <person name="Savchenko A."/>
            <person name="Shiryaev A."/>
            <person name="Soop K."/>
            <person name="Spirin V."/>
            <person name="Szebenyi C."/>
            <person name="Tomsovsky M."/>
            <person name="Tulloss R.E."/>
            <person name="Uehling J."/>
            <person name="Grigoriev I.V."/>
            <person name="Vagvolgyi C."/>
            <person name="Papp T."/>
            <person name="Martin F.M."/>
            <person name="Miettinen O."/>
            <person name="Hibbett D.S."/>
            <person name="Nagy L.G."/>
        </authorList>
    </citation>
    <scope>NUCLEOTIDE SEQUENCE [LARGE SCALE GENOMIC DNA]</scope>
    <source>
        <strain evidence="1 2">CBS 962.96</strain>
    </source>
</reference>
<evidence type="ECO:0000313" key="1">
    <source>
        <dbReference type="EMBL" id="THU85744.1"/>
    </source>
</evidence>
<accession>A0A4S8LAC3</accession>
<dbReference type="AlphaFoldDB" id="A0A4S8LAC3"/>
<protein>
    <submittedName>
        <fullName evidence="1">Uncharacterized protein</fullName>
    </submittedName>
</protein>
<organism evidence="1 2">
    <name type="scientific">Dendrothele bispora (strain CBS 962.96)</name>
    <dbReference type="NCBI Taxonomy" id="1314807"/>
    <lineage>
        <taxon>Eukaryota</taxon>
        <taxon>Fungi</taxon>
        <taxon>Dikarya</taxon>
        <taxon>Basidiomycota</taxon>
        <taxon>Agaricomycotina</taxon>
        <taxon>Agaricomycetes</taxon>
        <taxon>Agaricomycetidae</taxon>
        <taxon>Agaricales</taxon>
        <taxon>Agaricales incertae sedis</taxon>
        <taxon>Dendrothele</taxon>
    </lineage>
</organism>
<evidence type="ECO:0000313" key="2">
    <source>
        <dbReference type="Proteomes" id="UP000297245"/>
    </source>
</evidence>
<dbReference type="OrthoDB" id="2894845at2759"/>
<dbReference type="EMBL" id="ML179532">
    <property type="protein sequence ID" value="THU85744.1"/>
    <property type="molecule type" value="Genomic_DNA"/>
</dbReference>
<name>A0A4S8LAC3_DENBC</name>